<keyword evidence="3" id="KW-1185">Reference proteome</keyword>
<dbReference type="InterPro" id="IPR012843">
    <property type="entry name" value="YscD"/>
</dbReference>
<gene>
    <name evidence="2" type="primary">sctD</name>
    <name evidence="2" type="ORF">HUK68_16460</name>
</gene>
<dbReference type="KEGG" id="aant:HUK68_16460"/>
<keyword evidence="1" id="KW-0472">Membrane</keyword>
<dbReference type="Proteomes" id="UP000509579">
    <property type="component" value="Chromosome"/>
</dbReference>
<keyword evidence="1" id="KW-0812">Transmembrane</keyword>
<evidence type="ECO:0000313" key="2">
    <source>
        <dbReference type="EMBL" id="QKV54372.1"/>
    </source>
</evidence>
<protein>
    <submittedName>
        <fullName evidence="2">Type III secretion system inner membrane ring subunit SctD</fullName>
    </submittedName>
</protein>
<name>A0A6N1X8E8_9BURK</name>
<evidence type="ECO:0000256" key="1">
    <source>
        <dbReference type="SAM" id="Phobius"/>
    </source>
</evidence>
<evidence type="ECO:0000313" key="3">
    <source>
        <dbReference type="Proteomes" id="UP000509579"/>
    </source>
</evidence>
<organism evidence="2 3">
    <name type="scientific">Comamonas antarctica</name>
    <dbReference type="NCBI Taxonomy" id="2743470"/>
    <lineage>
        <taxon>Bacteria</taxon>
        <taxon>Pseudomonadati</taxon>
        <taxon>Pseudomonadota</taxon>
        <taxon>Betaproteobacteria</taxon>
        <taxon>Burkholderiales</taxon>
        <taxon>Comamonadaceae</taxon>
        <taxon>Comamonas</taxon>
    </lineage>
</organism>
<sequence>MTDVPDNAATAAPAVVQLRILSGCHLGATLAVAPAQQLSVGSDGDCDVLLRDCGLAPGDAVLIEWEAQRWSMQAADGAAAPLGRPLGTVALLGGISITLCAAHAPWQAALAPPQEGAAADTAQQAPVERGEDLLEPMLPEAAPAPAALAPAQGETRISGVDYGLRRMGRSTAAVLAVLVLGVAWVAWSLAPASAQSDPGDMAPAPVALSPQAQEQAVKAASLAIALVDPALRLRVEPRPEGGVMVSGWVDNVEQFDRLAQGLSGLRPLPRLAVRTAGEVLDSLADAGSAQGAKLQFALQGAGKVQVRGVVASPEERQSLLTQLRARAPEGIEIADNLRVAAEQGPAVRNWLQAQGFTVTRADWDGEQLVLGVDVRGAQRGPLERLLAGSSTPLTDIPFLLQSRVLKAEAEAATERLRIGDAGLPLRIRSVVSGAAPYVVLADGAKLQPGGQHAGWRLVAIAPDHLVLDGPKRLEINR</sequence>
<keyword evidence="1" id="KW-1133">Transmembrane helix</keyword>
<feature type="transmembrane region" description="Helical" evidence="1">
    <location>
        <begin position="172"/>
        <end position="190"/>
    </location>
</feature>
<accession>A0A6N1X8E8</accession>
<dbReference type="EMBL" id="CP054840">
    <property type="protein sequence ID" value="QKV54372.1"/>
    <property type="molecule type" value="Genomic_DNA"/>
</dbReference>
<proteinExistence type="predicted"/>
<reference evidence="2 3" key="1">
    <citation type="submission" date="2020-06" db="EMBL/GenBank/DDBJ databases">
        <title>Acidovorax antarctica sp. nov., isolated from Corinth ice sheet soil, Antarctic Fields Peninsula.</title>
        <authorList>
            <person name="Xu Q."/>
            <person name="Peng F."/>
        </authorList>
    </citation>
    <scope>NUCLEOTIDE SEQUENCE [LARGE SCALE GENOMIC DNA]</scope>
    <source>
        <strain evidence="2 3">16-35-5</strain>
    </source>
</reference>
<dbReference type="AlphaFoldDB" id="A0A6N1X8E8"/>
<dbReference type="RefSeq" id="WP_175505172.1">
    <property type="nucleotide sequence ID" value="NZ_CP054840.1"/>
</dbReference>
<dbReference type="NCBIfam" id="TIGR02500">
    <property type="entry name" value="type_III_yscD"/>
    <property type="match status" value="1"/>
</dbReference>